<feature type="region of interest" description="Disordered" evidence="1">
    <location>
        <begin position="692"/>
        <end position="723"/>
    </location>
</feature>
<evidence type="ECO:0000313" key="3">
    <source>
        <dbReference type="Proteomes" id="UP000000702"/>
    </source>
</evidence>
<protein>
    <submittedName>
        <fullName evidence="2">WGS project CAEQ00000000 data, annotated contig 514</fullName>
    </submittedName>
</protein>
<feature type="compositionally biased region" description="Low complexity" evidence="1">
    <location>
        <begin position="189"/>
        <end position="203"/>
    </location>
</feature>
<feature type="region of interest" description="Disordered" evidence="1">
    <location>
        <begin position="1"/>
        <end position="32"/>
    </location>
</feature>
<dbReference type="EMBL" id="CAEQ01002286">
    <property type="protein sequence ID" value="CCD16452.1"/>
    <property type="molecule type" value="Genomic_DNA"/>
</dbReference>
<dbReference type="OMA" id="WLDICRT"/>
<name>F9WGL5_TRYCI</name>
<feature type="compositionally biased region" description="Basic and acidic residues" evidence="1">
    <location>
        <begin position="712"/>
        <end position="723"/>
    </location>
</feature>
<dbReference type="AlphaFoldDB" id="F9WGL5"/>
<evidence type="ECO:0000313" key="2">
    <source>
        <dbReference type="EMBL" id="CCD16452.1"/>
    </source>
</evidence>
<gene>
    <name evidence="2" type="ORF">TCIL3000_0_13730</name>
</gene>
<evidence type="ECO:0000256" key="1">
    <source>
        <dbReference type="SAM" id="MobiDB-lite"/>
    </source>
</evidence>
<reference evidence="3" key="2">
    <citation type="submission" date="2011-07" db="EMBL/GenBank/DDBJ databases">
        <title>Divergent evolution of antigenic variation in African trypanosomes.</title>
        <authorList>
            <person name="Jackson A.P."/>
            <person name="Berry A."/>
            <person name="Allison H.C."/>
            <person name="Burton P."/>
            <person name="Anderson J."/>
            <person name="Aslett M."/>
            <person name="Brown R."/>
            <person name="Corton N."/>
            <person name="Harris D."/>
            <person name="Hauser H."/>
            <person name="Gamble J."/>
            <person name="Gilderthorp R."/>
            <person name="McQuillan J."/>
            <person name="Quail M.A."/>
            <person name="Sanders M."/>
            <person name="Van Tonder A."/>
            <person name="Ginger M.L."/>
            <person name="Donelson J.E."/>
            <person name="Field M.C."/>
            <person name="Barry J.D."/>
            <person name="Berriman M."/>
            <person name="Hertz-Fowler C."/>
        </authorList>
    </citation>
    <scope>NUCLEOTIDE SEQUENCE [LARGE SCALE GENOMIC DNA]</scope>
    <source>
        <strain evidence="3">IL3000</strain>
    </source>
</reference>
<sequence>MAVLEDAPSLEHHNKTRKGSENGHRSQGGMTLRREGDWWVVCKKPLKGRHREQTPARKAPGEMPKSQMYGDPAGGKDDRWLNTIIDATTKAVLKQLYNYQYVKAKPNGKQGPKRSSTRAPHPGLGNKKAMQRKLGKNSQGTTPGRKATETKPPLAAQQQRHSWAQVAKNQPGLKPTQKTPTRKTMNAGQPKQPTPQNQQKENPVALNPFDLEGKIEELWADSNKMRHNLYRRFLEVRKHWWNTCFQGNAQYHCPACGYANPQEAVTLQHRREQHPQEGRLQPYSLQRDTDKVQFVGPSCAVSAVVSVLSHLEEEKKSFHPMVRQCYTQPSRQATQALVQGLQLSLPTAPATVLEALGSVDPGITRCFQAAMVQAWQCRRCGRSEGNMQQQGARPHFGLLKVQPTRHAPIELSHGQLTAAYTEEVLDPTVPCVGPLGGPAHHPQATALVTARTFGDAVALEIGLWGEEQVGLKRIPADILLPHGNGSATYELVGAVIAATPTHVVAAIPRTVKKRRRWDIIDGMVKHTVSDATVDPRKVVLCIYRRQEEERRALSNDTLLQHGLVRCDKCSYIIPASDRARATHVPNTEGSITRGRRTSGRSGLPSGRQPKPARPVPQGLPITSQWYETRYLEQNPWLQESIPTKRYLHKKEWPQWLDICRTVLLGYSASAQRERHTRQVMLLDLVRTHLHQCPSPKARRQQDAHSLPPRAQQSDKEEEEKQRMTKRVETLCLLSATGKAAKLLTAEPSQPVVYSSEMTRKIDELYPQEEEPGIQHRPLPRPPVNQPGIVAVDPEEVARIIARRLSRGAAPGLDGWTRELLYPLTLDAALRMEVAAVVRDIINADVPEEVAHRLRATRLTVLQKPNGKYGTIGAESVWAKLASHLAITRVTKVMDAQFKSIQYGVGGRIEEAIAKILYALRQGIRYSAPMAACGGKVFGIVRTLGINFQWEAVAVLFLLWIEIQMLLGSTSTLPPCTPGCFRFNTVTVVGRTMVLLVAQLLRRRGRS</sequence>
<feature type="region of interest" description="Disordered" evidence="1">
    <location>
        <begin position="582"/>
        <end position="619"/>
    </location>
</feature>
<keyword evidence="3" id="KW-1185">Reference proteome</keyword>
<reference key="1">
    <citation type="submission" date="2011-07" db="EMBL/GenBank/DDBJ databases">
        <title>Divergent evolution of antigenic variation in African trypanosomes.</title>
        <authorList>
            <person name="Jackson A.P."/>
            <person name="Berry A."/>
            <person name="Allison H.C."/>
            <person name="Burton P."/>
            <person name="Anderson J."/>
            <person name="Aslett M."/>
            <person name="Brown R."/>
            <person name="Corton N."/>
            <person name="Harris D."/>
            <person name="Hauser H."/>
            <person name="Gamble J."/>
            <person name="Gilderthorp R."/>
            <person name="McQuillan J."/>
            <person name="Quail M.A."/>
            <person name="Sanders M."/>
            <person name="van Tonder A."/>
            <person name="Ginger M.L."/>
            <person name="Donelson J.E."/>
            <person name="Field M.C."/>
            <person name="Barry J.D."/>
            <person name="Berriman M."/>
            <person name="Hertz-Fowler C."/>
        </authorList>
    </citation>
    <scope>NUCLEOTIDE SEQUENCE [LARGE SCALE GENOMIC DNA]</scope>
    <source>
        <strain>IL3000</strain>
    </source>
</reference>
<proteinExistence type="predicted"/>
<comment type="caution">
    <text evidence="2">The sequence shown here is derived from an EMBL/GenBank/DDBJ whole genome shotgun (WGS) entry which is preliminary data.</text>
</comment>
<feature type="region of interest" description="Disordered" evidence="1">
    <location>
        <begin position="46"/>
        <end position="75"/>
    </location>
</feature>
<feature type="region of interest" description="Disordered" evidence="1">
    <location>
        <begin position="104"/>
        <end position="204"/>
    </location>
</feature>
<feature type="compositionally biased region" description="Polar residues" evidence="1">
    <location>
        <begin position="176"/>
        <end position="187"/>
    </location>
</feature>
<dbReference type="Proteomes" id="UP000000702">
    <property type="component" value="Unassembled WGS sequence"/>
</dbReference>
<feature type="compositionally biased region" description="Basic and acidic residues" evidence="1">
    <location>
        <begin position="9"/>
        <end position="24"/>
    </location>
</feature>
<accession>F9WGL5</accession>
<reference evidence="2 3" key="3">
    <citation type="journal article" date="2012" name="Proc. Natl. Acad. Sci. U.S.A.">
        <title>Antigenic diversity is generated by distinct evolutionary mechanisms in African trypanosome species.</title>
        <authorList>
            <person name="Jackson A.P."/>
            <person name="Berry A."/>
            <person name="Aslett M."/>
            <person name="Allison H.C."/>
            <person name="Burton P."/>
            <person name="Vavrova-Anderson J."/>
            <person name="Brown R."/>
            <person name="Browne H."/>
            <person name="Corton N."/>
            <person name="Hauser H."/>
            <person name="Gamble J."/>
            <person name="Gilderthorp R."/>
            <person name="Marcello L."/>
            <person name="McQuillan J."/>
            <person name="Otto T.D."/>
            <person name="Quail M.A."/>
            <person name="Sanders M.J."/>
            <person name="van Tonder A."/>
            <person name="Ginger M.L."/>
            <person name="Field M.C."/>
            <person name="Barry J.D."/>
            <person name="Hertz-Fowler C."/>
            <person name="Berriman M."/>
        </authorList>
    </citation>
    <scope>NUCLEOTIDE SEQUENCE [LARGE SCALE GENOMIC DNA]</scope>
    <source>
        <strain evidence="2 3">IL3000</strain>
    </source>
</reference>
<organism evidence="2 3">
    <name type="scientific">Trypanosoma congolense (strain IL3000)</name>
    <dbReference type="NCBI Taxonomy" id="1068625"/>
    <lineage>
        <taxon>Eukaryota</taxon>
        <taxon>Discoba</taxon>
        <taxon>Euglenozoa</taxon>
        <taxon>Kinetoplastea</taxon>
        <taxon>Metakinetoplastina</taxon>
        <taxon>Trypanosomatida</taxon>
        <taxon>Trypanosomatidae</taxon>
        <taxon>Trypanosoma</taxon>
        <taxon>Nannomonas</taxon>
    </lineage>
</organism>